<dbReference type="Gene3D" id="3.90.1590.10">
    <property type="entry name" value="glutathione-dependent formaldehyde- activating enzyme (gfa)"/>
    <property type="match status" value="1"/>
</dbReference>
<sequence>MVLTGRCRCGAIHYSAEGAPSHSALCHCADCRRSSGAPVVGFALFPAEHVTISGHPTDYESSPGVIRQFCGTCGTNLFYRNEAVFPGQLDIHTATLDDPEALPPQVRIQIAEAASWFARFETLPAFQRYPE</sequence>
<dbReference type="GO" id="GO:0046872">
    <property type="term" value="F:metal ion binding"/>
    <property type="evidence" value="ECO:0007669"/>
    <property type="project" value="UniProtKB-KW"/>
</dbReference>
<evidence type="ECO:0000256" key="4">
    <source>
        <dbReference type="ARBA" id="ARBA00023239"/>
    </source>
</evidence>
<dbReference type="Pfam" id="PF04828">
    <property type="entry name" value="GFA"/>
    <property type="match status" value="1"/>
</dbReference>
<evidence type="ECO:0000313" key="6">
    <source>
        <dbReference type="EMBL" id="CAA2103707.1"/>
    </source>
</evidence>
<dbReference type="PANTHER" id="PTHR33337">
    <property type="entry name" value="GFA DOMAIN-CONTAINING PROTEIN"/>
    <property type="match status" value="1"/>
</dbReference>
<feature type="domain" description="CENP-V/GFA" evidence="5">
    <location>
        <begin position="3"/>
        <end position="117"/>
    </location>
</feature>
<accession>A0A679ITD7</accession>
<keyword evidence="3" id="KW-0862">Zinc</keyword>
<dbReference type="InterPro" id="IPR011057">
    <property type="entry name" value="Mss4-like_sf"/>
</dbReference>
<protein>
    <recommendedName>
        <fullName evidence="5">CENP-V/GFA domain-containing protein</fullName>
    </recommendedName>
</protein>
<evidence type="ECO:0000256" key="2">
    <source>
        <dbReference type="ARBA" id="ARBA00022723"/>
    </source>
</evidence>
<dbReference type="InterPro" id="IPR006913">
    <property type="entry name" value="CENP-V/GFA"/>
</dbReference>
<keyword evidence="2" id="KW-0479">Metal-binding</keyword>
<dbReference type="EMBL" id="LR743504">
    <property type="protein sequence ID" value="CAA2103707.1"/>
    <property type="molecule type" value="Genomic_DNA"/>
</dbReference>
<dbReference type="AlphaFoldDB" id="A0A679ITD7"/>
<dbReference type="SUPFAM" id="SSF51316">
    <property type="entry name" value="Mss4-like"/>
    <property type="match status" value="1"/>
</dbReference>
<dbReference type="PROSITE" id="PS51891">
    <property type="entry name" value="CENP_V_GFA"/>
    <property type="match status" value="1"/>
</dbReference>
<dbReference type="PANTHER" id="PTHR33337:SF40">
    <property type="entry name" value="CENP-V_GFA DOMAIN-CONTAINING PROTEIN-RELATED"/>
    <property type="match status" value="1"/>
</dbReference>
<organism evidence="6">
    <name type="scientific">Methylobacterium bullatum</name>
    <dbReference type="NCBI Taxonomy" id="570505"/>
    <lineage>
        <taxon>Bacteria</taxon>
        <taxon>Pseudomonadati</taxon>
        <taxon>Pseudomonadota</taxon>
        <taxon>Alphaproteobacteria</taxon>
        <taxon>Hyphomicrobiales</taxon>
        <taxon>Methylobacteriaceae</taxon>
        <taxon>Methylobacterium</taxon>
    </lineage>
</organism>
<keyword evidence="4" id="KW-0456">Lyase</keyword>
<dbReference type="GO" id="GO:0016846">
    <property type="term" value="F:carbon-sulfur lyase activity"/>
    <property type="evidence" value="ECO:0007669"/>
    <property type="project" value="InterPro"/>
</dbReference>
<proteinExistence type="inferred from homology"/>
<evidence type="ECO:0000256" key="3">
    <source>
        <dbReference type="ARBA" id="ARBA00022833"/>
    </source>
</evidence>
<evidence type="ECO:0000259" key="5">
    <source>
        <dbReference type="PROSITE" id="PS51891"/>
    </source>
</evidence>
<name>A0A679ITD7_9HYPH</name>
<comment type="similarity">
    <text evidence="1">Belongs to the Gfa family.</text>
</comment>
<evidence type="ECO:0000256" key="1">
    <source>
        <dbReference type="ARBA" id="ARBA00005495"/>
    </source>
</evidence>
<gene>
    <name evidence="6" type="ORF">MBUL_02332</name>
</gene>
<reference evidence="6" key="1">
    <citation type="submission" date="2019-12" db="EMBL/GenBank/DDBJ databases">
        <authorList>
            <person name="Cremers G."/>
        </authorList>
    </citation>
    <scope>NUCLEOTIDE SEQUENCE</scope>
    <source>
        <strain evidence="6">Mbul1</strain>
    </source>
</reference>